<evidence type="ECO:0000256" key="1">
    <source>
        <dbReference type="SAM" id="Coils"/>
    </source>
</evidence>
<feature type="compositionally biased region" description="Acidic residues" evidence="2">
    <location>
        <begin position="88"/>
        <end position="105"/>
    </location>
</feature>
<feature type="coiled-coil region" evidence="1">
    <location>
        <begin position="36"/>
        <end position="63"/>
    </location>
</feature>
<protein>
    <recommendedName>
        <fullName evidence="4">Scaffolding protein</fullName>
    </recommendedName>
</protein>
<evidence type="ECO:0000256" key="2">
    <source>
        <dbReference type="SAM" id="MobiDB-lite"/>
    </source>
</evidence>
<feature type="region of interest" description="Disordered" evidence="2">
    <location>
        <begin position="68"/>
        <end position="197"/>
    </location>
</feature>
<comment type="caution">
    <text evidence="3">The sequence shown here is derived from an EMBL/GenBank/DDBJ whole genome shotgun (WGS) entry which is preliminary data.</text>
</comment>
<organism evidence="3">
    <name type="scientific">marine sediment metagenome</name>
    <dbReference type="NCBI Taxonomy" id="412755"/>
    <lineage>
        <taxon>unclassified sequences</taxon>
        <taxon>metagenomes</taxon>
        <taxon>ecological metagenomes</taxon>
    </lineage>
</organism>
<evidence type="ECO:0000313" key="3">
    <source>
        <dbReference type="EMBL" id="KKO03596.1"/>
    </source>
</evidence>
<feature type="compositionally biased region" description="Basic and acidic residues" evidence="2">
    <location>
        <begin position="180"/>
        <end position="191"/>
    </location>
</feature>
<evidence type="ECO:0008006" key="4">
    <source>
        <dbReference type="Google" id="ProtNLM"/>
    </source>
</evidence>
<accession>A0A0F9VEL4</accession>
<dbReference type="AlphaFoldDB" id="A0A0F9VEL4"/>
<feature type="compositionally biased region" description="Polar residues" evidence="2">
    <location>
        <begin position="1"/>
        <end position="20"/>
    </location>
</feature>
<reference evidence="3" key="1">
    <citation type="journal article" date="2015" name="Nature">
        <title>Complex archaea that bridge the gap between prokaryotes and eukaryotes.</title>
        <authorList>
            <person name="Spang A."/>
            <person name="Saw J.H."/>
            <person name="Jorgensen S.L."/>
            <person name="Zaremba-Niedzwiedzka K."/>
            <person name="Martijn J."/>
            <person name="Lind A.E."/>
            <person name="van Eijk R."/>
            <person name="Schleper C."/>
            <person name="Guy L."/>
            <person name="Ettema T.J."/>
        </authorList>
    </citation>
    <scope>NUCLEOTIDE SEQUENCE</scope>
</reference>
<name>A0A0F9VEL4_9ZZZZ</name>
<keyword evidence="1" id="KW-0175">Coiled coil</keyword>
<feature type="compositionally biased region" description="Acidic residues" evidence="2">
    <location>
        <begin position="159"/>
        <end position="171"/>
    </location>
</feature>
<feature type="compositionally biased region" description="Acidic residues" evidence="2">
    <location>
        <begin position="126"/>
        <end position="144"/>
    </location>
</feature>
<dbReference type="EMBL" id="LAZR01000026">
    <property type="protein sequence ID" value="KKO03596.1"/>
    <property type="molecule type" value="Genomic_DNA"/>
</dbReference>
<proteinExistence type="predicted"/>
<feature type="region of interest" description="Disordered" evidence="2">
    <location>
        <begin position="1"/>
        <end position="24"/>
    </location>
</feature>
<gene>
    <name evidence="3" type="ORF">LCGC14_0095230</name>
</gene>
<sequence length="325" mass="35440">MPKLQRYNSPRVRSSSTETFTPRRWNRLRQKKNVELTDLHERLAEARSLIRQLQQQLAQAVTDDTEVFAGLDAGDAPDQQPDITTPEAFDEQLDPSTTPDEDAETDAQSQDIPTEDNPPENQQDNSTDEPNTEGSPDGDSDEPPAETTPADKVIKADEQPDATDEPVDESQGDAQGDDNLTERLEAAERQAAETSAELEAVIQQHAELEAKVTEEAAQKAYMATLAALDQQYGGDLRAEAIDQANEDLAAMGFDDSHAAPEQLVKDRLEIAYLQGAYRREAAKQVSADPSPEVLDSPAGGNAGAFAAEGTLEEVIEDMKRAGKLR</sequence>